<feature type="chain" id="PRO_5019165745" evidence="1">
    <location>
        <begin position="27"/>
        <end position="256"/>
    </location>
</feature>
<protein>
    <submittedName>
        <fullName evidence="2">Calcium-binding protein</fullName>
    </submittedName>
</protein>
<comment type="caution">
    <text evidence="2">The sequence shown here is derived from an EMBL/GenBank/DDBJ whole genome shotgun (WGS) entry which is preliminary data.</text>
</comment>
<dbReference type="RefSeq" id="WP_127830761.1">
    <property type="nucleotide sequence ID" value="NZ_RZYA01000014.1"/>
</dbReference>
<gene>
    <name evidence="2" type="ORF">EOT10_25955</name>
</gene>
<proteinExistence type="predicted"/>
<sequence>MRRLAIGAASSGALALIALTVPAAHADTVVGDTKVSNVVVNSGKDVAVGTTNKVTFKVTFTASDPAGIASGQTYLYHGTWSDPDVFWTQDSPSETTCTSGTTVTCTSTYTVVPEYDLNYNAFAGTWHFGAYAKAQDGESAKLTNLGTFHVQRYSKLTVNASPEPVAKGRTITVTGKLTRANWEDHLYHGYTGQPVKLQFRKAGSSTYSTVKTVNTDGSGNVKATVTASTDGYWRYYFTGTSTTPAAKATGDFVDVQ</sequence>
<dbReference type="OrthoDB" id="3296851at2"/>
<evidence type="ECO:0000313" key="2">
    <source>
        <dbReference type="EMBL" id="RVU20806.1"/>
    </source>
</evidence>
<organism evidence="2 3">
    <name type="scientific">Streptomyces antnestii</name>
    <dbReference type="NCBI Taxonomy" id="2494256"/>
    <lineage>
        <taxon>Bacteria</taxon>
        <taxon>Bacillati</taxon>
        <taxon>Actinomycetota</taxon>
        <taxon>Actinomycetes</taxon>
        <taxon>Kitasatosporales</taxon>
        <taxon>Streptomycetaceae</taxon>
        <taxon>Streptomyces</taxon>
    </lineage>
</organism>
<name>A0A437PET7_9ACTN</name>
<reference evidence="2 3" key="1">
    <citation type="submission" date="2019-01" db="EMBL/GenBank/DDBJ databases">
        <title>Genome sequences of Streptomyces and Rhizobium isolates collected from root and soil.</title>
        <authorList>
            <person name="Chhettri S."/>
            <person name="Sevigny J.L."/>
            <person name="Sen A."/>
            <person name="Ennis N."/>
            <person name="Tisa L."/>
        </authorList>
    </citation>
    <scope>NUCLEOTIDE SEQUENCE [LARGE SCALE GENOMIC DNA]</scope>
    <source>
        <strain evidence="2 3">San01</strain>
    </source>
</reference>
<dbReference type="Proteomes" id="UP000283128">
    <property type="component" value="Unassembled WGS sequence"/>
</dbReference>
<keyword evidence="3" id="KW-1185">Reference proteome</keyword>
<evidence type="ECO:0000256" key="1">
    <source>
        <dbReference type="SAM" id="SignalP"/>
    </source>
</evidence>
<evidence type="ECO:0000313" key="3">
    <source>
        <dbReference type="Proteomes" id="UP000283128"/>
    </source>
</evidence>
<accession>A0A437PET7</accession>
<dbReference type="AlphaFoldDB" id="A0A437PET7"/>
<feature type="signal peptide" evidence="1">
    <location>
        <begin position="1"/>
        <end position="26"/>
    </location>
</feature>
<dbReference type="EMBL" id="RZYA01000014">
    <property type="protein sequence ID" value="RVU20806.1"/>
    <property type="molecule type" value="Genomic_DNA"/>
</dbReference>
<keyword evidence="1" id="KW-0732">Signal</keyword>